<feature type="signal peptide" evidence="3">
    <location>
        <begin position="1"/>
        <end position="34"/>
    </location>
</feature>
<keyword evidence="1 3" id="KW-0732">Signal</keyword>
<dbReference type="Proteomes" id="UP001589890">
    <property type="component" value="Unassembled WGS sequence"/>
</dbReference>
<dbReference type="InterPro" id="IPR009003">
    <property type="entry name" value="Peptidase_S1_PA"/>
</dbReference>
<gene>
    <name evidence="4" type="ORF">ACFFGN_05745</name>
</gene>
<feature type="chain" id="PRO_5045141240" description="Peptidase" evidence="3">
    <location>
        <begin position="35"/>
        <end position="366"/>
    </location>
</feature>
<dbReference type="Gene3D" id="2.40.10.10">
    <property type="entry name" value="Trypsin-like serine proteases"/>
    <property type="match status" value="2"/>
</dbReference>
<comment type="caution">
    <text evidence="4">The sequence shown here is derived from an EMBL/GenBank/DDBJ whole genome shotgun (WGS) entry which is preliminary data.</text>
</comment>
<dbReference type="EMBL" id="JBHLTC010000006">
    <property type="protein sequence ID" value="MFC0623557.1"/>
    <property type="molecule type" value="Genomic_DNA"/>
</dbReference>
<evidence type="ECO:0000256" key="3">
    <source>
        <dbReference type="SAM" id="SignalP"/>
    </source>
</evidence>
<dbReference type="InterPro" id="IPR050966">
    <property type="entry name" value="Glutamyl_endopeptidase"/>
</dbReference>
<evidence type="ECO:0000313" key="5">
    <source>
        <dbReference type="Proteomes" id="UP001589890"/>
    </source>
</evidence>
<dbReference type="PANTHER" id="PTHR15462">
    <property type="entry name" value="SERINE PROTEASE"/>
    <property type="match status" value="1"/>
</dbReference>
<accession>A0ABV6QIV8</accession>
<keyword evidence="5" id="KW-1185">Reference proteome</keyword>
<name>A0ABV6QIV8_9ACTN</name>
<evidence type="ECO:0000256" key="1">
    <source>
        <dbReference type="ARBA" id="ARBA00022729"/>
    </source>
</evidence>
<dbReference type="RefSeq" id="WP_380044263.1">
    <property type="nucleotide sequence ID" value="NZ_JBHLTC010000006.1"/>
</dbReference>
<sequence>MRTAIRWQRSSAALISALALAAATLAGTGSAASASPVQPGAAPAPASIGTPAPVTSEAWAAGRRTFGAKANAADAVRAYWTPERMRSAKPIEDSPQYLAAIRQFQQDGSPASKPDTSAGKQVFNPAPGQVKAPPSGFGTQAHNPNYGVGHPTARTSGKVFFSQGGGNFVCSATVINSEGQDTVWSAGHCIHSGRGGVWSSNWQFVPNYDDDLANPRPYGTWVAANLWTRTAWVNNSDFSQDFGVAIMNPLNGNHIVSYLGGQGLIVNAGTNVWINAFGYPAEAPFDGGNLWQCWGGSSVFSGQTIKIPCDMTRGSSGGGWFYNWDGNWGWLNGVNSRIDRIVNPTIMISPYFDNDALDLYNATRHL</sequence>
<evidence type="ECO:0008006" key="6">
    <source>
        <dbReference type="Google" id="ProtNLM"/>
    </source>
</evidence>
<evidence type="ECO:0000256" key="2">
    <source>
        <dbReference type="SAM" id="MobiDB-lite"/>
    </source>
</evidence>
<organism evidence="4 5">
    <name type="scientific">Kribbella deserti</name>
    <dbReference type="NCBI Taxonomy" id="1926257"/>
    <lineage>
        <taxon>Bacteria</taxon>
        <taxon>Bacillati</taxon>
        <taxon>Actinomycetota</taxon>
        <taxon>Actinomycetes</taxon>
        <taxon>Propionibacteriales</taxon>
        <taxon>Kribbellaceae</taxon>
        <taxon>Kribbella</taxon>
    </lineage>
</organism>
<dbReference type="InterPro" id="IPR043504">
    <property type="entry name" value="Peptidase_S1_PA_chymotrypsin"/>
</dbReference>
<feature type="region of interest" description="Disordered" evidence="2">
    <location>
        <begin position="30"/>
        <end position="49"/>
    </location>
</feature>
<reference evidence="4 5" key="1">
    <citation type="submission" date="2024-09" db="EMBL/GenBank/DDBJ databases">
        <authorList>
            <person name="Sun Q."/>
            <person name="Mori K."/>
        </authorList>
    </citation>
    <scope>NUCLEOTIDE SEQUENCE [LARGE SCALE GENOMIC DNA]</scope>
    <source>
        <strain evidence="4 5">CGMCC 1.15906</strain>
    </source>
</reference>
<evidence type="ECO:0000313" key="4">
    <source>
        <dbReference type="EMBL" id="MFC0623557.1"/>
    </source>
</evidence>
<dbReference type="SUPFAM" id="SSF50494">
    <property type="entry name" value="Trypsin-like serine proteases"/>
    <property type="match status" value="1"/>
</dbReference>
<protein>
    <recommendedName>
        <fullName evidence="6">Peptidase</fullName>
    </recommendedName>
</protein>
<proteinExistence type="predicted"/>